<dbReference type="RefSeq" id="WP_211468720.1">
    <property type="nucleotide sequence ID" value="NZ_JAGSXH010000048.1"/>
</dbReference>
<name>A0A8J7WPA0_9ACTN</name>
<dbReference type="InterPro" id="IPR034660">
    <property type="entry name" value="DinB/YfiT-like"/>
</dbReference>
<comment type="caution">
    <text evidence="1">The sequence shown here is derived from an EMBL/GenBank/DDBJ whole genome shotgun (WGS) entry which is preliminary data.</text>
</comment>
<dbReference type="Gene3D" id="1.20.120.450">
    <property type="entry name" value="dinb family like domain"/>
    <property type="match status" value="1"/>
</dbReference>
<evidence type="ECO:0000313" key="1">
    <source>
        <dbReference type="EMBL" id="MBS2964355.1"/>
    </source>
</evidence>
<accession>A0A8J7WPA0</accession>
<protein>
    <submittedName>
        <fullName evidence="1">DinB family protein</fullName>
    </submittedName>
</protein>
<reference evidence="1" key="1">
    <citation type="submission" date="2021-04" db="EMBL/GenBank/DDBJ databases">
        <title>Genome based classification of Actinospica acidithermotolerans sp. nov., an actinobacterium isolated from an Indonesian hot spring.</title>
        <authorList>
            <person name="Kusuma A.B."/>
            <person name="Putra K.E."/>
            <person name="Nafisah S."/>
            <person name="Loh J."/>
            <person name="Nouioui I."/>
            <person name="Goodfellow M."/>
        </authorList>
    </citation>
    <scope>NUCLEOTIDE SEQUENCE</scope>
    <source>
        <strain evidence="1">DSM 45618</strain>
    </source>
</reference>
<dbReference type="EMBL" id="JAGSXH010000048">
    <property type="protein sequence ID" value="MBS2964355.1"/>
    <property type="molecule type" value="Genomic_DNA"/>
</dbReference>
<dbReference type="AlphaFoldDB" id="A0A8J7WPA0"/>
<sequence>MTITMDAQSRVEPPTVADERTLLNGFLDYHRDTLAWKCSGLSDEQLKLRSVEPSGMSLLGMLRHLTEVERGWFGGVIGGEEMPPLYYDDADQDGDWNRLDSLGATEVFEAWQAACARSREIAAARELDFEGTHRRGGSFSLRWVLLHMIEEYARHNGHADLLRERIDGGALGE</sequence>
<dbReference type="InterPro" id="IPR007061">
    <property type="entry name" value="MST-like"/>
</dbReference>
<organism evidence="1 2">
    <name type="scientific">Actinocrinis puniceicyclus</name>
    <dbReference type="NCBI Taxonomy" id="977794"/>
    <lineage>
        <taxon>Bacteria</taxon>
        <taxon>Bacillati</taxon>
        <taxon>Actinomycetota</taxon>
        <taxon>Actinomycetes</taxon>
        <taxon>Catenulisporales</taxon>
        <taxon>Actinospicaceae</taxon>
        <taxon>Actinocrinis</taxon>
    </lineage>
</organism>
<proteinExistence type="predicted"/>
<gene>
    <name evidence="1" type="ORF">KGA66_14950</name>
</gene>
<dbReference type="Proteomes" id="UP000677913">
    <property type="component" value="Unassembled WGS sequence"/>
</dbReference>
<dbReference type="SUPFAM" id="SSF109854">
    <property type="entry name" value="DinB/YfiT-like putative metalloenzymes"/>
    <property type="match status" value="1"/>
</dbReference>
<dbReference type="Pfam" id="PF04978">
    <property type="entry name" value="MST"/>
    <property type="match status" value="1"/>
</dbReference>
<evidence type="ECO:0000313" key="2">
    <source>
        <dbReference type="Proteomes" id="UP000677913"/>
    </source>
</evidence>
<keyword evidence="2" id="KW-1185">Reference proteome</keyword>